<keyword evidence="2 7" id="KW-0121">Carboxypeptidase</keyword>
<keyword evidence="5 7" id="KW-0378">Hydrolase</keyword>
<proteinExistence type="inferred from homology"/>
<dbReference type="SUPFAM" id="SSF53474">
    <property type="entry name" value="alpha/beta-Hydrolases"/>
    <property type="match status" value="1"/>
</dbReference>
<feature type="chain" id="PRO_5005103671" description="Carboxypeptidase" evidence="7">
    <location>
        <begin position="21"/>
        <end position="473"/>
    </location>
</feature>
<dbReference type="OMA" id="AVPKCHK"/>
<dbReference type="PANTHER" id="PTHR11802:SF472">
    <property type="entry name" value="SERINE CARBOXYPEPTIDASE CPVL-RELATED"/>
    <property type="match status" value="1"/>
</dbReference>
<sequence>MWTATSLIVLLAWAAAPNSAKLLRSPYHLRSSNVNRNSVPVEGDVGSRLLLTPYIEAGEIEEARELSTVKGGHIPEDIRSHSGFFTVNKEYNSNLFFWFFPAEHGYDTAPLLVWLQGGPGSTSLYGLFTELGPFFVGLDEKSLDKNPYSWHKNHSIIFIDNPVGTGFSFTDHEEGYAREQVQVGAELYSAIIQFLKLFPELQKVPFFITGESYAGKYVPAFAHTIHQNNPTAELKINFHGIAVGNGFTDPITILDYSHFLFQLGLVDTNTYREMVAVESNGKVEIQEGRLVEAFLSWNRDLDIFMVQSDFWNLYNLLYEVEPEVGGDLYNFVELPEVRLALHVGDQPFSSGGIVYQLMIPDFMNSVRPWLEEVIENYRVLFYSGQMDIIVAYPLTVGMYNTLEFKDAEGYRNAERVPWYVGEQLAGYTKTGGNFTEVLVRNAGHMVPTDQPVWAFDLIYRFTRDALVPKNKQP</sequence>
<dbReference type="Proteomes" id="UP000027135">
    <property type="component" value="Unassembled WGS sequence"/>
</dbReference>
<protein>
    <recommendedName>
        <fullName evidence="7">Carboxypeptidase</fullName>
        <ecNumber evidence="7">3.4.16.-</ecNumber>
    </recommendedName>
</protein>
<dbReference type="PANTHER" id="PTHR11802">
    <property type="entry name" value="SERINE PROTEASE FAMILY S10 SERINE CARBOXYPEPTIDASE"/>
    <property type="match status" value="1"/>
</dbReference>
<dbReference type="Gene3D" id="3.40.50.1820">
    <property type="entry name" value="alpha/beta hydrolase"/>
    <property type="match status" value="1"/>
</dbReference>
<dbReference type="EC" id="3.4.16.-" evidence="7"/>
<dbReference type="PRINTS" id="PR00724">
    <property type="entry name" value="CRBOXYPTASEC"/>
</dbReference>
<dbReference type="PROSITE" id="PS00560">
    <property type="entry name" value="CARBOXYPEPT_SER_HIS"/>
    <property type="match status" value="1"/>
</dbReference>
<dbReference type="EMBL" id="KK852415">
    <property type="protein sequence ID" value="KDR24388.1"/>
    <property type="molecule type" value="Genomic_DNA"/>
</dbReference>
<dbReference type="eggNOG" id="KOG1282">
    <property type="taxonomic scope" value="Eukaryota"/>
</dbReference>
<evidence type="ECO:0000256" key="4">
    <source>
        <dbReference type="ARBA" id="ARBA00022729"/>
    </source>
</evidence>
<dbReference type="InParanoid" id="A0A067RMV2"/>
<dbReference type="PROSITE" id="PS00131">
    <property type="entry name" value="CARBOXYPEPT_SER_SER"/>
    <property type="match status" value="1"/>
</dbReference>
<keyword evidence="6" id="KW-0325">Glycoprotein</keyword>
<evidence type="ECO:0000256" key="3">
    <source>
        <dbReference type="ARBA" id="ARBA00022670"/>
    </source>
</evidence>
<keyword evidence="9" id="KW-1185">Reference proteome</keyword>
<dbReference type="InterPro" id="IPR001563">
    <property type="entry name" value="Peptidase_S10"/>
</dbReference>
<dbReference type="GO" id="GO:0006508">
    <property type="term" value="P:proteolysis"/>
    <property type="evidence" value="ECO:0007669"/>
    <property type="project" value="UniProtKB-KW"/>
</dbReference>
<evidence type="ECO:0000256" key="6">
    <source>
        <dbReference type="ARBA" id="ARBA00023180"/>
    </source>
</evidence>
<dbReference type="GO" id="GO:0004185">
    <property type="term" value="F:serine-type carboxypeptidase activity"/>
    <property type="evidence" value="ECO:0007669"/>
    <property type="project" value="UniProtKB-UniRule"/>
</dbReference>
<evidence type="ECO:0000256" key="2">
    <source>
        <dbReference type="ARBA" id="ARBA00022645"/>
    </source>
</evidence>
<keyword evidence="3 7" id="KW-0645">Protease</keyword>
<dbReference type="InterPro" id="IPR029058">
    <property type="entry name" value="AB_hydrolase_fold"/>
</dbReference>
<evidence type="ECO:0000256" key="5">
    <source>
        <dbReference type="ARBA" id="ARBA00022801"/>
    </source>
</evidence>
<dbReference type="AlphaFoldDB" id="A0A067RMV2"/>
<evidence type="ECO:0000313" key="8">
    <source>
        <dbReference type="EMBL" id="KDR24388.1"/>
    </source>
</evidence>
<comment type="similarity">
    <text evidence="1 7">Belongs to the peptidase S10 family.</text>
</comment>
<evidence type="ECO:0000313" key="9">
    <source>
        <dbReference type="Proteomes" id="UP000027135"/>
    </source>
</evidence>
<dbReference type="InterPro" id="IPR033124">
    <property type="entry name" value="Ser_caboxypep_his_AS"/>
</dbReference>
<evidence type="ECO:0000256" key="7">
    <source>
        <dbReference type="RuleBase" id="RU361156"/>
    </source>
</evidence>
<dbReference type="InterPro" id="IPR018202">
    <property type="entry name" value="Ser_caboxypep_ser_AS"/>
</dbReference>
<accession>A0A067RMV2</accession>
<keyword evidence="4 7" id="KW-0732">Signal</keyword>
<evidence type="ECO:0000256" key="1">
    <source>
        <dbReference type="ARBA" id="ARBA00009431"/>
    </source>
</evidence>
<organism evidence="8 9">
    <name type="scientific">Zootermopsis nevadensis</name>
    <name type="common">Dampwood termite</name>
    <dbReference type="NCBI Taxonomy" id="136037"/>
    <lineage>
        <taxon>Eukaryota</taxon>
        <taxon>Metazoa</taxon>
        <taxon>Ecdysozoa</taxon>
        <taxon>Arthropoda</taxon>
        <taxon>Hexapoda</taxon>
        <taxon>Insecta</taxon>
        <taxon>Pterygota</taxon>
        <taxon>Neoptera</taxon>
        <taxon>Polyneoptera</taxon>
        <taxon>Dictyoptera</taxon>
        <taxon>Blattodea</taxon>
        <taxon>Blattoidea</taxon>
        <taxon>Termitoidae</taxon>
        <taxon>Termopsidae</taxon>
        <taxon>Zootermopsis</taxon>
    </lineage>
</organism>
<name>A0A067RMV2_ZOONE</name>
<feature type="signal peptide" evidence="7">
    <location>
        <begin position="1"/>
        <end position="20"/>
    </location>
</feature>
<reference evidence="8 9" key="1">
    <citation type="journal article" date="2014" name="Nat. Commun.">
        <title>Molecular traces of alternative social organization in a termite genome.</title>
        <authorList>
            <person name="Terrapon N."/>
            <person name="Li C."/>
            <person name="Robertson H.M."/>
            <person name="Ji L."/>
            <person name="Meng X."/>
            <person name="Booth W."/>
            <person name="Chen Z."/>
            <person name="Childers C.P."/>
            <person name="Glastad K.M."/>
            <person name="Gokhale K."/>
            <person name="Gowin J."/>
            <person name="Gronenberg W."/>
            <person name="Hermansen R.A."/>
            <person name="Hu H."/>
            <person name="Hunt B.G."/>
            <person name="Huylmans A.K."/>
            <person name="Khalil S.M."/>
            <person name="Mitchell R.D."/>
            <person name="Munoz-Torres M.C."/>
            <person name="Mustard J.A."/>
            <person name="Pan H."/>
            <person name="Reese J.T."/>
            <person name="Scharf M.E."/>
            <person name="Sun F."/>
            <person name="Vogel H."/>
            <person name="Xiao J."/>
            <person name="Yang W."/>
            <person name="Yang Z."/>
            <person name="Yang Z."/>
            <person name="Zhou J."/>
            <person name="Zhu J."/>
            <person name="Brent C.S."/>
            <person name="Elsik C.G."/>
            <person name="Goodisman M.A."/>
            <person name="Liberles D.A."/>
            <person name="Roe R.M."/>
            <person name="Vargo E.L."/>
            <person name="Vilcinskas A."/>
            <person name="Wang J."/>
            <person name="Bornberg-Bauer E."/>
            <person name="Korb J."/>
            <person name="Zhang G."/>
            <person name="Liebig J."/>
        </authorList>
    </citation>
    <scope>NUCLEOTIDE SEQUENCE [LARGE SCALE GENOMIC DNA]</scope>
    <source>
        <tissue evidence="8">Whole organism</tissue>
    </source>
</reference>
<dbReference type="Pfam" id="PF00450">
    <property type="entry name" value="Peptidase_S10"/>
    <property type="match status" value="1"/>
</dbReference>
<gene>
    <name evidence="8" type="ORF">L798_04341</name>
</gene>
<dbReference type="STRING" id="136037.A0A067RMV2"/>